<evidence type="ECO:0000313" key="2">
    <source>
        <dbReference type="EMBL" id="NBJ94657.1"/>
    </source>
</evidence>
<evidence type="ECO:0000313" key="3">
    <source>
        <dbReference type="Proteomes" id="UP001154420"/>
    </source>
</evidence>
<keyword evidence="3" id="KW-1185">Reference proteome</keyword>
<sequence>MGIKGASPDIRLVNDFLAGLPMTIVASVFLLLDLVLYLAEEFGGEAVSITILPFDPACMMVMKHFRCIGFMIKSINV</sequence>
<dbReference type="RefSeq" id="WP_160561674.1">
    <property type="nucleotide sequence ID" value="NZ_QZDT01000046.1"/>
</dbReference>
<comment type="caution">
    <text evidence="2">The sequence shown here is derived from an EMBL/GenBank/DDBJ whole genome shotgun (WGS) entry which is preliminary data.</text>
</comment>
<evidence type="ECO:0000256" key="1">
    <source>
        <dbReference type="SAM" id="Phobius"/>
    </source>
</evidence>
<proteinExistence type="predicted"/>
<name>A0A9X5BKG8_9FIRM</name>
<keyword evidence="1" id="KW-0472">Membrane</keyword>
<keyword evidence="1" id="KW-1133">Transmembrane helix</keyword>
<keyword evidence="1" id="KW-0812">Transmembrane</keyword>
<protein>
    <submittedName>
        <fullName evidence="2">Uncharacterized protein</fullName>
    </submittedName>
</protein>
<gene>
    <name evidence="2" type="ORF">D5281_19275</name>
</gene>
<accession>A0A9X5BKG8</accession>
<organism evidence="2 3">
    <name type="scientific">Parablautia muri</name>
    <dbReference type="NCBI Taxonomy" id="2320879"/>
    <lineage>
        <taxon>Bacteria</taxon>
        <taxon>Bacillati</taxon>
        <taxon>Bacillota</taxon>
        <taxon>Clostridia</taxon>
        <taxon>Lachnospirales</taxon>
        <taxon>Lachnospiraceae</taxon>
        <taxon>Parablautia</taxon>
    </lineage>
</organism>
<reference evidence="2" key="1">
    <citation type="submission" date="2018-09" db="EMBL/GenBank/DDBJ databases">
        <title>Murine metabolic-syndrome-specific gut microbial biobank.</title>
        <authorList>
            <person name="Liu C."/>
        </authorList>
    </citation>
    <scope>NUCLEOTIDE SEQUENCE</scope>
    <source>
        <strain evidence="2">D42-62</strain>
    </source>
</reference>
<feature type="transmembrane region" description="Helical" evidence="1">
    <location>
        <begin position="16"/>
        <end position="39"/>
    </location>
</feature>
<dbReference type="AlphaFoldDB" id="A0A9X5BKG8"/>
<dbReference type="Proteomes" id="UP001154420">
    <property type="component" value="Unassembled WGS sequence"/>
</dbReference>
<dbReference type="EMBL" id="QZDT01000046">
    <property type="protein sequence ID" value="NBJ94657.1"/>
    <property type="molecule type" value="Genomic_DNA"/>
</dbReference>